<feature type="region of interest" description="Disordered" evidence="1">
    <location>
        <begin position="26"/>
        <end position="74"/>
    </location>
</feature>
<reference evidence="3" key="1">
    <citation type="submission" date="2020-05" db="EMBL/GenBank/DDBJ databases">
        <authorList>
            <person name="Chiriac C."/>
            <person name="Salcher M."/>
            <person name="Ghai R."/>
            <person name="Kavagutti S V."/>
        </authorList>
    </citation>
    <scope>NUCLEOTIDE SEQUENCE</scope>
</reference>
<evidence type="ECO:0000313" key="2">
    <source>
        <dbReference type="EMBL" id="CAB4163268.1"/>
    </source>
</evidence>
<organism evidence="3">
    <name type="scientific">uncultured Caudovirales phage</name>
    <dbReference type="NCBI Taxonomy" id="2100421"/>
    <lineage>
        <taxon>Viruses</taxon>
        <taxon>Duplodnaviria</taxon>
        <taxon>Heunggongvirae</taxon>
        <taxon>Uroviricota</taxon>
        <taxon>Caudoviricetes</taxon>
        <taxon>Peduoviridae</taxon>
        <taxon>Maltschvirus</taxon>
        <taxon>Maltschvirus maltsch</taxon>
    </lineage>
</organism>
<gene>
    <name evidence="3" type="ORF">UFOVP1148_9</name>
    <name evidence="2" type="ORF">UFOVP809_12</name>
</gene>
<evidence type="ECO:0000256" key="1">
    <source>
        <dbReference type="SAM" id="MobiDB-lite"/>
    </source>
</evidence>
<accession>A0A6J5QZ74</accession>
<name>A0A6J5QZ74_9CAUD</name>
<feature type="compositionally biased region" description="Polar residues" evidence="1">
    <location>
        <begin position="26"/>
        <end position="36"/>
    </location>
</feature>
<sequence length="74" mass="8011">MIEIFLAIGATLLVGWIIQTLVSTAKKSGSMESSLEQARKAQEKLKDATDAGIASCRRNDTDDGLLEDDGNKRD</sequence>
<feature type="compositionally biased region" description="Basic and acidic residues" evidence="1">
    <location>
        <begin position="37"/>
        <end position="49"/>
    </location>
</feature>
<proteinExistence type="predicted"/>
<evidence type="ECO:0000313" key="3">
    <source>
        <dbReference type="EMBL" id="CAB4186498.1"/>
    </source>
</evidence>
<protein>
    <submittedName>
        <fullName evidence="3">Uncharacterized protein</fullName>
    </submittedName>
</protein>
<dbReference type="EMBL" id="LR797100">
    <property type="protein sequence ID" value="CAB4186498.1"/>
    <property type="molecule type" value="Genomic_DNA"/>
</dbReference>
<dbReference type="EMBL" id="LR796745">
    <property type="protein sequence ID" value="CAB4163268.1"/>
    <property type="molecule type" value="Genomic_DNA"/>
</dbReference>